<name>A0A9W6QIM0_9PSEU</name>
<evidence type="ECO:0000313" key="1">
    <source>
        <dbReference type="EMBL" id="GLW91133.1"/>
    </source>
</evidence>
<protein>
    <submittedName>
        <fullName evidence="1">Uncharacterized protein</fullName>
    </submittedName>
</protein>
<sequence>MQLGEALGGHRVLGLAEADAAVQRPLHAVGQLHPPILKLGQDISKSIAGVLGSRTFLVRVERWRRDRHRKPFQDNGNTW</sequence>
<keyword evidence="2" id="KW-1185">Reference proteome</keyword>
<accession>A0A9W6QIM0</accession>
<evidence type="ECO:0000313" key="2">
    <source>
        <dbReference type="Proteomes" id="UP001165042"/>
    </source>
</evidence>
<organism evidence="1 2">
    <name type="scientific">Actinokineospora globicatena</name>
    <dbReference type="NCBI Taxonomy" id="103729"/>
    <lineage>
        <taxon>Bacteria</taxon>
        <taxon>Bacillati</taxon>
        <taxon>Actinomycetota</taxon>
        <taxon>Actinomycetes</taxon>
        <taxon>Pseudonocardiales</taxon>
        <taxon>Pseudonocardiaceae</taxon>
        <taxon>Actinokineospora</taxon>
    </lineage>
</organism>
<dbReference type="Proteomes" id="UP001165042">
    <property type="component" value="Unassembled WGS sequence"/>
</dbReference>
<comment type="caution">
    <text evidence="1">The sequence shown here is derived from an EMBL/GenBank/DDBJ whole genome shotgun (WGS) entry which is preliminary data.</text>
</comment>
<gene>
    <name evidence="1" type="ORF">Aglo03_19490</name>
</gene>
<reference evidence="1" key="1">
    <citation type="submission" date="2023-02" db="EMBL/GenBank/DDBJ databases">
        <title>Actinokineospora globicatena NBRC 15670.</title>
        <authorList>
            <person name="Ichikawa N."/>
            <person name="Sato H."/>
            <person name="Tonouchi N."/>
        </authorList>
    </citation>
    <scope>NUCLEOTIDE SEQUENCE</scope>
    <source>
        <strain evidence="1">NBRC 15670</strain>
    </source>
</reference>
<dbReference type="AlphaFoldDB" id="A0A9W6QIM0"/>
<dbReference type="EMBL" id="BSSD01000002">
    <property type="protein sequence ID" value="GLW91133.1"/>
    <property type="molecule type" value="Genomic_DNA"/>
</dbReference>
<proteinExistence type="predicted"/>